<dbReference type="EMBL" id="CSWP01000010">
    <property type="protein sequence ID" value="CPV67774.1"/>
    <property type="molecule type" value="Genomic_DNA"/>
</dbReference>
<gene>
    <name evidence="3" type="ORF">ERS075527_00653</name>
    <name evidence="4" type="ORF">ERS075579_04269</name>
</gene>
<organism evidence="4 6">
    <name type="scientific">Mycobacteroides abscessus</name>
    <dbReference type="NCBI Taxonomy" id="36809"/>
    <lineage>
        <taxon>Bacteria</taxon>
        <taxon>Bacillati</taxon>
        <taxon>Actinomycetota</taxon>
        <taxon>Actinomycetes</taxon>
        <taxon>Mycobacteriales</taxon>
        <taxon>Mycobacteriaceae</taxon>
        <taxon>Mycobacteroides</taxon>
    </lineage>
</organism>
<protein>
    <submittedName>
        <fullName evidence="4">Uncharacterized protein</fullName>
    </submittedName>
</protein>
<evidence type="ECO:0000313" key="5">
    <source>
        <dbReference type="Proteomes" id="UP000038487"/>
    </source>
</evidence>
<dbReference type="Proteomes" id="UP000038487">
    <property type="component" value="Unassembled WGS sequence"/>
</dbReference>
<feature type="chain" id="PRO_5015047627" evidence="2">
    <location>
        <begin position="28"/>
        <end position="60"/>
    </location>
</feature>
<dbReference type="RefSeq" id="WP_005062992.1">
    <property type="nucleotide sequence ID" value="NZ_AP022621.1"/>
</dbReference>
<evidence type="ECO:0000256" key="1">
    <source>
        <dbReference type="SAM" id="MobiDB-lite"/>
    </source>
</evidence>
<dbReference type="PATRIC" id="fig|36809.44.peg.148"/>
<dbReference type="GeneID" id="93377132"/>
<reference evidence="4 6" key="2">
    <citation type="submission" date="2015-03" db="EMBL/GenBank/DDBJ databases">
        <authorList>
            <person name="Murphy D."/>
        </authorList>
    </citation>
    <scope>NUCLEOTIDE SEQUENCE [LARGE SCALE GENOMIC DNA]</scope>
    <source>
        <strain evidence="4 6">PAP088</strain>
    </source>
</reference>
<evidence type="ECO:0000256" key="2">
    <source>
        <dbReference type="SAM" id="SignalP"/>
    </source>
</evidence>
<reference evidence="3 5" key="1">
    <citation type="submission" date="2015-03" db="EMBL/GenBank/DDBJ databases">
        <authorList>
            <consortium name="Pathogen Informatics"/>
            <person name="Murphy D."/>
        </authorList>
    </citation>
    <scope>NUCLEOTIDE SEQUENCE [LARGE SCALE GENOMIC DNA]</scope>
    <source>
        <strain evidence="3 5">PAP036</strain>
    </source>
</reference>
<feature type="signal peptide" evidence="2">
    <location>
        <begin position="1"/>
        <end position="27"/>
    </location>
</feature>
<dbReference type="AlphaFoldDB" id="A0A0U0XKW1"/>
<evidence type="ECO:0000313" key="3">
    <source>
        <dbReference type="EMBL" id="CPT04279.1"/>
    </source>
</evidence>
<evidence type="ECO:0000313" key="4">
    <source>
        <dbReference type="EMBL" id="CPV67774.1"/>
    </source>
</evidence>
<name>A0A0U0XKW1_9MYCO</name>
<feature type="compositionally biased region" description="Basic and acidic residues" evidence="1">
    <location>
        <begin position="28"/>
        <end position="60"/>
    </location>
</feature>
<dbReference type="Proteomes" id="UP000045782">
    <property type="component" value="Unassembled WGS sequence"/>
</dbReference>
<sequence length="60" mass="6718">MLRQIAWQFLVTASLASYLVTALPSHAKPKDDEPCPHHPVKVDPKCERSGAIREKSPHND</sequence>
<feature type="region of interest" description="Disordered" evidence="1">
    <location>
        <begin position="26"/>
        <end position="60"/>
    </location>
</feature>
<accession>A0A0U0XKW1</accession>
<dbReference type="EMBL" id="CSUW01000001">
    <property type="protein sequence ID" value="CPT04279.1"/>
    <property type="molecule type" value="Genomic_DNA"/>
</dbReference>
<evidence type="ECO:0000313" key="6">
    <source>
        <dbReference type="Proteomes" id="UP000045782"/>
    </source>
</evidence>
<keyword evidence="2" id="KW-0732">Signal</keyword>
<proteinExistence type="predicted"/>